<evidence type="ECO:0000259" key="4">
    <source>
        <dbReference type="Pfam" id="PF04586"/>
    </source>
</evidence>
<dbReference type="GO" id="GO:0008233">
    <property type="term" value="F:peptidase activity"/>
    <property type="evidence" value="ECO:0007669"/>
    <property type="project" value="UniProtKB-KW"/>
</dbReference>
<dbReference type="AlphaFoldDB" id="A0A419WMU4"/>
<accession>A0A419WMU4</accession>
<keyword evidence="6" id="KW-1185">Reference proteome</keyword>
<sequence length="216" mass="24776">MTDKKKQQQTGPERRIFENTVQLVTRDGQEDSRMIRGYFAKFNTLSRSIGWGFKEKIKPGAFDDIDFANDDIVALFNHNFDHIVGRTIGTPKMTMGVDDIGAFYEFEAPTTTAGNDLLENVKRGLVQHSSFSWPRGTTEDIWEDDVEHGEVRTISKFTRLIDVAPVVNPAYSDTTVDARGYEGAKESYEAWKKDNRSFDTYEAEAEKRKLEIERMR</sequence>
<reference evidence="5 6" key="1">
    <citation type="submission" date="2018-09" db="EMBL/GenBank/DDBJ databases">
        <title>Genomic Encyclopedia of Archaeal and Bacterial Type Strains, Phase II (KMG-II): from individual species to whole genera.</title>
        <authorList>
            <person name="Goeker M."/>
        </authorList>
    </citation>
    <scope>NUCLEOTIDE SEQUENCE [LARGE SCALE GENOMIC DNA]</scope>
    <source>
        <strain evidence="5 6">DSM 21950</strain>
    </source>
</reference>
<evidence type="ECO:0000256" key="3">
    <source>
        <dbReference type="ARBA" id="ARBA00022801"/>
    </source>
</evidence>
<proteinExistence type="predicted"/>
<evidence type="ECO:0000256" key="1">
    <source>
        <dbReference type="ARBA" id="ARBA00022612"/>
    </source>
</evidence>
<dbReference type="InterPro" id="IPR054613">
    <property type="entry name" value="Peptidase_S78_dom"/>
</dbReference>
<gene>
    <name evidence="5" type="ORF">BXY64_3724</name>
</gene>
<dbReference type="Proteomes" id="UP000284531">
    <property type="component" value="Unassembled WGS sequence"/>
</dbReference>
<keyword evidence="2" id="KW-0645">Protease</keyword>
<feature type="domain" description="Prohead serine protease" evidence="4">
    <location>
        <begin position="26"/>
        <end position="179"/>
    </location>
</feature>
<evidence type="ECO:0000313" key="5">
    <source>
        <dbReference type="EMBL" id="RKD96777.1"/>
    </source>
</evidence>
<dbReference type="InterPro" id="IPR006433">
    <property type="entry name" value="Prohead_protease"/>
</dbReference>
<keyword evidence="1" id="KW-1188">Viral release from host cell</keyword>
<dbReference type="NCBIfam" id="TIGR01543">
    <property type="entry name" value="proheadase_HK97"/>
    <property type="match status" value="1"/>
</dbReference>
<dbReference type="GO" id="GO:0006508">
    <property type="term" value="P:proteolysis"/>
    <property type="evidence" value="ECO:0007669"/>
    <property type="project" value="UniProtKB-KW"/>
</dbReference>
<dbReference type="OrthoDB" id="1049848at2"/>
<evidence type="ECO:0000256" key="2">
    <source>
        <dbReference type="ARBA" id="ARBA00022670"/>
    </source>
</evidence>
<dbReference type="Pfam" id="PF04586">
    <property type="entry name" value="Peptidase_S78"/>
    <property type="match status" value="1"/>
</dbReference>
<organism evidence="5 6">
    <name type="scientific">Marinifilum flexuosum</name>
    <dbReference type="NCBI Taxonomy" id="1117708"/>
    <lineage>
        <taxon>Bacteria</taxon>
        <taxon>Pseudomonadati</taxon>
        <taxon>Bacteroidota</taxon>
        <taxon>Bacteroidia</taxon>
        <taxon>Marinilabiliales</taxon>
        <taxon>Marinifilaceae</taxon>
    </lineage>
</organism>
<name>A0A419WMU4_9BACT</name>
<comment type="caution">
    <text evidence="5">The sequence shown here is derived from an EMBL/GenBank/DDBJ whole genome shotgun (WGS) entry which is preliminary data.</text>
</comment>
<evidence type="ECO:0000313" key="6">
    <source>
        <dbReference type="Proteomes" id="UP000284531"/>
    </source>
</evidence>
<dbReference type="RefSeq" id="WP_120241433.1">
    <property type="nucleotide sequence ID" value="NZ_RAPQ01000012.1"/>
</dbReference>
<keyword evidence="3" id="KW-0378">Hydrolase</keyword>
<protein>
    <submittedName>
        <fullName evidence="5">Prohead peptidase</fullName>
    </submittedName>
</protein>
<dbReference type="EMBL" id="RAPQ01000012">
    <property type="protein sequence ID" value="RKD96777.1"/>
    <property type="molecule type" value="Genomic_DNA"/>
</dbReference>